<accession>A0A3B4BCN1</accession>
<dbReference type="CDD" id="cd00169">
    <property type="entry name" value="Chemokine"/>
    <property type="match status" value="1"/>
</dbReference>
<sequence>MTVTLQQFNEVYILLSACLNCLYLLGSYGNCCLKFVRKMKASVRRGIQDYRMQETDGDCNIRAVLLLVKRRGRQSKPICANPEDKWVQDVMKSVDRIRNNQIMN</sequence>
<dbReference type="InterPro" id="IPR001811">
    <property type="entry name" value="Chemokine_IL8-like_dom"/>
</dbReference>
<keyword evidence="5" id="KW-1185">Reference proteome</keyword>
<dbReference type="PANTHER" id="PTHR12015:SF186">
    <property type="entry name" value="C-C MOTIF CHEMOKINE 21-LIKE-RELATED"/>
    <property type="match status" value="1"/>
</dbReference>
<keyword evidence="2" id="KW-0812">Transmembrane</keyword>
<organism evidence="4 5">
    <name type="scientific">Periophthalmus magnuspinnatus</name>
    <dbReference type="NCBI Taxonomy" id="409849"/>
    <lineage>
        <taxon>Eukaryota</taxon>
        <taxon>Metazoa</taxon>
        <taxon>Chordata</taxon>
        <taxon>Craniata</taxon>
        <taxon>Vertebrata</taxon>
        <taxon>Euteleostomi</taxon>
        <taxon>Actinopterygii</taxon>
        <taxon>Neopterygii</taxon>
        <taxon>Teleostei</taxon>
        <taxon>Neoteleostei</taxon>
        <taxon>Acanthomorphata</taxon>
        <taxon>Gobiaria</taxon>
        <taxon>Gobiiformes</taxon>
        <taxon>Gobioidei</taxon>
        <taxon>Gobiidae</taxon>
        <taxon>Oxudercinae</taxon>
        <taxon>Periophthalmus</taxon>
    </lineage>
</organism>
<evidence type="ECO:0000313" key="4">
    <source>
        <dbReference type="Ensembl" id="ENSPMGP00000027517.1"/>
    </source>
</evidence>
<keyword evidence="2" id="KW-0472">Membrane</keyword>
<dbReference type="STRING" id="409849.ENSPMGP00000027517"/>
<dbReference type="GO" id="GO:0006955">
    <property type="term" value="P:immune response"/>
    <property type="evidence" value="ECO:0007669"/>
    <property type="project" value="InterPro"/>
</dbReference>
<reference evidence="4" key="1">
    <citation type="submission" date="2025-08" db="UniProtKB">
        <authorList>
            <consortium name="Ensembl"/>
        </authorList>
    </citation>
    <scope>IDENTIFICATION</scope>
</reference>
<protein>
    <recommendedName>
        <fullName evidence="3">Chemokine interleukin-8-like domain-containing protein</fullName>
    </recommendedName>
</protein>
<evidence type="ECO:0000256" key="1">
    <source>
        <dbReference type="ARBA" id="ARBA00022514"/>
    </source>
</evidence>
<dbReference type="GO" id="GO:0005615">
    <property type="term" value="C:extracellular space"/>
    <property type="evidence" value="ECO:0007669"/>
    <property type="project" value="UniProtKB-KW"/>
</dbReference>
<dbReference type="Gene3D" id="2.40.50.40">
    <property type="match status" value="1"/>
</dbReference>
<reference evidence="4" key="2">
    <citation type="submission" date="2025-09" db="UniProtKB">
        <authorList>
            <consortium name="Ensembl"/>
        </authorList>
    </citation>
    <scope>IDENTIFICATION</scope>
</reference>
<evidence type="ECO:0000259" key="3">
    <source>
        <dbReference type="SMART" id="SM00199"/>
    </source>
</evidence>
<dbReference type="InterPro" id="IPR039809">
    <property type="entry name" value="Chemokine_b/g/d"/>
</dbReference>
<dbReference type="AlphaFoldDB" id="A0A3B4BCN1"/>
<feature type="domain" description="Chemokine interleukin-8-like" evidence="3">
    <location>
        <begin position="28"/>
        <end position="94"/>
    </location>
</feature>
<dbReference type="Ensembl" id="ENSPMGT00000029315.1">
    <property type="protein sequence ID" value="ENSPMGP00000027517.1"/>
    <property type="gene ID" value="ENSPMGG00000022203.1"/>
</dbReference>
<dbReference type="InterPro" id="IPR036048">
    <property type="entry name" value="Interleukin_8-like_sf"/>
</dbReference>
<dbReference type="GO" id="GO:0008009">
    <property type="term" value="F:chemokine activity"/>
    <property type="evidence" value="ECO:0007669"/>
    <property type="project" value="InterPro"/>
</dbReference>
<keyword evidence="2" id="KW-1133">Transmembrane helix</keyword>
<feature type="transmembrane region" description="Helical" evidence="2">
    <location>
        <begin position="12"/>
        <end position="36"/>
    </location>
</feature>
<dbReference type="Pfam" id="PF00048">
    <property type="entry name" value="IL8"/>
    <property type="match status" value="1"/>
</dbReference>
<evidence type="ECO:0000313" key="5">
    <source>
        <dbReference type="Proteomes" id="UP000261520"/>
    </source>
</evidence>
<dbReference type="Proteomes" id="UP000261520">
    <property type="component" value="Unplaced"/>
</dbReference>
<dbReference type="SUPFAM" id="SSF54117">
    <property type="entry name" value="Interleukin 8-like chemokines"/>
    <property type="match status" value="1"/>
</dbReference>
<proteinExistence type="predicted"/>
<keyword evidence="1" id="KW-0202">Cytokine</keyword>
<evidence type="ECO:0000256" key="2">
    <source>
        <dbReference type="SAM" id="Phobius"/>
    </source>
</evidence>
<name>A0A3B4BCN1_9GOBI</name>
<dbReference type="PANTHER" id="PTHR12015">
    <property type="entry name" value="SMALL INDUCIBLE CYTOKINE A"/>
    <property type="match status" value="1"/>
</dbReference>
<dbReference type="SMART" id="SM00199">
    <property type="entry name" value="SCY"/>
    <property type="match status" value="1"/>
</dbReference>